<dbReference type="AlphaFoldDB" id="A0A1I4G5W8"/>
<evidence type="ECO:0000313" key="2">
    <source>
        <dbReference type="EMBL" id="SFL24880.1"/>
    </source>
</evidence>
<dbReference type="OrthoDB" id="7859249at2"/>
<organism evidence="2 3">
    <name type="scientific">Shimia haliotis</name>
    <dbReference type="NCBI Taxonomy" id="1280847"/>
    <lineage>
        <taxon>Bacteria</taxon>
        <taxon>Pseudomonadati</taxon>
        <taxon>Pseudomonadota</taxon>
        <taxon>Alphaproteobacteria</taxon>
        <taxon>Rhodobacterales</taxon>
        <taxon>Roseobacteraceae</taxon>
    </lineage>
</organism>
<dbReference type="STRING" id="1280847.SAMN04488036_107167"/>
<reference evidence="3" key="1">
    <citation type="submission" date="2016-10" db="EMBL/GenBank/DDBJ databases">
        <authorList>
            <person name="Varghese N."/>
            <person name="Submissions S."/>
        </authorList>
    </citation>
    <scope>NUCLEOTIDE SEQUENCE [LARGE SCALE GENOMIC DNA]</scope>
    <source>
        <strain evidence="3">DSM 28453</strain>
    </source>
</reference>
<dbReference type="Proteomes" id="UP000198851">
    <property type="component" value="Unassembled WGS sequence"/>
</dbReference>
<proteinExistence type="predicted"/>
<keyword evidence="3" id="KW-1185">Reference proteome</keyword>
<sequence>MTAQISHLGDPATHFWLTRSMARAVGVSFSEAMACGAMSAGDYAQMVTKCRQCPYVQDCQSWLGARHPRGADAPDFCCHSKVLRQLVDVV</sequence>
<gene>
    <name evidence="2" type="ORF">SAMN04488036_107167</name>
</gene>
<evidence type="ECO:0000313" key="3">
    <source>
        <dbReference type="Proteomes" id="UP000198851"/>
    </source>
</evidence>
<protein>
    <recommendedName>
        <fullName evidence="1">DUF6455 domain-containing protein</fullName>
    </recommendedName>
</protein>
<feature type="domain" description="DUF6455" evidence="1">
    <location>
        <begin position="8"/>
        <end position="86"/>
    </location>
</feature>
<dbReference type="Pfam" id="PF20056">
    <property type="entry name" value="DUF6455"/>
    <property type="match status" value="1"/>
</dbReference>
<accession>A0A1I4G5W8</accession>
<dbReference type="RefSeq" id="WP_093325235.1">
    <property type="nucleotide sequence ID" value="NZ_FOSZ01000007.1"/>
</dbReference>
<evidence type="ECO:0000259" key="1">
    <source>
        <dbReference type="Pfam" id="PF20056"/>
    </source>
</evidence>
<dbReference type="EMBL" id="FOSZ01000007">
    <property type="protein sequence ID" value="SFL24880.1"/>
    <property type="molecule type" value="Genomic_DNA"/>
</dbReference>
<name>A0A1I4G5W8_9RHOB</name>
<dbReference type="InterPro" id="IPR045601">
    <property type="entry name" value="DUF6455"/>
</dbReference>